<dbReference type="InterPro" id="IPR000383">
    <property type="entry name" value="Xaa-Pro-like_dom"/>
</dbReference>
<evidence type="ECO:0000256" key="1">
    <source>
        <dbReference type="ARBA" id="ARBA00022801"/>
    </source>
</evidence>
<dbReference type="SUPFAM" id="SSF53474">
    <property type="entry name" value="alpha/beta-Hydrolases"/>
    <property type="match status" value="1"/>
</dbReference>
<proteinExistence type="predicted"/>
<keyword evidence="1 2" id="KW-0378">Hydrolase</keyword>
<dbReference type="SUPFAM" id="SSF49785">
    <property type="entry name" value="Galactose-binding domain-like"/>
    <property type="match status" value="1"/>
</dbReference>
<evidence type="ECO:0000313" key="2">
    <source>
        <dbReference type="EMBL" id="QHN38602.1"/>
    </source>
</evidence>
<dbReference type="GO" id="GO:0008239">
    <property type="term" value="F:dipeptidyl-peptidase activity"/>
    <property type="evidence" value="ECO:0007669"/>
    <property type="project" value="InterPro"/>
</dbReference>
<reference evidence="2" key="1">
    <citation type="journal article" date="2021" name="Nat. Microbiol.">
        <title>Cocultivation of an ultrasmall environmental parasitic bacterium with lytic ability against bacteria associated with wastewater foams.</title>
        <authorList>
            <person name="Batinovic S."/>
            <person name="Rose J.J.A."/>
            <person name="Ratcliffe J."/>
            <person name="Seviour R.J."/>
            <person name="Petrovski S."/>
        </authorList>
    </citation>
    <scope>NUCLEOTIDE SEQUENCE</scope>
    <source>
        <strain evidence="2">CON44</strain>
    </source>
</reference>
<dbReference type="EMBL" id="CP045810">
    <property type="protein sequence ID" value="QHN38602.1"/>
    <property type="molecule type" value="Genomic_DNA"/>
</dbReference>
<dbReference type="AlphaFoldDB" id="A0A857KJV1"/>
<dbReference type="SMART" id="SM00939">
    <property type="entry name" value="PepX_C"/>
    <property type="match status" value="1"/>
</dbReference>
<organism evidence="2">
    <name type="scientific">Gordonia amarae</name>
    <dbReference type="NCBI Taxonomy" id="36821"/>
    <lineage>
        <taxon>Bacteria</taxon>
        <taxon>Bacillati</taxon>
        <taxon>Actinomycetota</taxon>
        <taxon>Actinomycetes</taxon>
        <taxon>Mycobacteriales</taxon>
        <taxon>Gordoniaceae</taxon>
        <taxon>Gordonia</taxon>
    </lineage>
</organism>
<protein>
    <submittedName>
        <fullName evidence="2">CocE/NonD family hydrolase</fullName>
    </submittedName>
</protein>
<gene>
    <name evidence="2" type="ORF">GII30_04880</name>
</gene>
<dbReference type="InterPro" id="IPR029058">
    <property type="entry name" value="AB_hydrolase_fold"/>
</dbReference>
<accession>A0A857KJV1</accession>
<dbReference type="InterPro" id="IPR008979">
    <property type="entry name" value="Galactose-bd-like_sf"/>
</dbReference>
<dbReference type="NCBIfam" id="TIGR00976">
    <property type="entry name" value="CocE_NonD"/>
    <property type="match status" value="1"/>
</dbReference>
<dbReference type="Pfam" id="PF08530">
    <property type="entry name" value="PepX_C"/>
    <property type="match status" value="1"/>
</dbReference>
<dbReference type="RefSeq" id="WP_138943795.1">
    <property type="nucleotide sequence ID" value="NZ_CP045804.1"/>
</dbReference>
<sequence>MKHPAGLVDVQVIRRVPAGLRAPVVPTPALLALAVLTVVLVVAGLVDAPRASAAVRTGTGKGSVTQAYLIDAQPGAQVRLIGPSGAVAGGGRVDRLGSFLVRELAPGPGYRFEVAGRTGNSFAVRSQRPPDPSQYRNQRFGAGYHYVRMRDGVELAVMVRLPAGKTMADGPFPTVIEYSGYQSASPGDLIVGALRKRLKNPDPLAPAPGVVLGASLGPAAGFATVLVQMRGSGCSGGAYDLFDYPTIYDGYDIVETVAAQPWVSGHRVGLVGISYSGISQLSVAGTRPPSLAAIAPMSITDDLYSTGFPGGIFNSGFANSWITERQKDALPAPSGGQPYARELIRRGDKRCLANQKLRLQTQNVRKLIEQNPTRNPSLLEHRSPSYWASKIDVPVLLSGTVQDEQVGPQWTSIIGEFKGNRDVWVKMINGPHFDSTAPQLLSSWYEFLNIFVARRVPVPSPGLAALATAVSAGSTSTPGTLVRTDRLTGSRDVDDARRRFARDSRIQVWFDSGADPVVPGNLSGRWQRGFASWPPASVGAGTRLSLGRAGRLTTRTGASSTVSFRPDPASRPAGTLNVVGASQVPWQGLPPYRWQQAPGRSGLGFVSAVNDHDVMVVGPASVDLRLASSVRDTDLQATLSEVRPDGKETYVTTGHLRASFRSVTSASTTLEPKRDWLDPEPLRPGFQNVRIALNTVAHVFRKGTRIRLTITAPGGDMTSWRFDTPTTGGRVVDTLRLGVGGSSLVLPVVPGARAGAPLPACDGQRGRPCRSYRPAFNGG</sequence>
<dbReference type="Pfam" id="PF02129">
    <property type="entry name" value="Peptidase_S15"/>
    <property type="match status" value="1"/>
</dbReference>
<name>A0A857KJV1_9ACTN</name>
<dbReference type="InterPro" id="IPR013736">
    <property type="entry name" value="Xaa-Pro_dipept_C"/>
</dbReference>
<dbReference type="Gene3D" id="3.40.50.1820">
    <property type="entry name" value="alpha/beta hydrolase"/>
    <property type="match status" value="1"/>
</dbReference>
<dbReference type="InterPro" id="IPR005674">
    <property type="entry name" value="CocE/Ser_esterase"/>
</dbReference>
<dbReference type="Gene3D" id="2.60.120.260">
    <property type="entry name" value="Galactose-binding domain-like"/>
    <property type="match status" value="1"/>
</dbReference>